<name>A0A2A4X5K1_UNCAE</name>
<dbReference type="AlphaFoldDB" id="A0A2A4X5K1"/>
<dbReference type="Proteomes" id="UP000218775">
    <property type="component" value="Unassembled WGS sequence"/>
</dbReference>
<gene>
    <name evidence="1" type="ORF">COB21_02685</name>
</gene>
<protein>
    <submittedName>
        <fullName evidence="1">Uncharacterized protein</fullName>
    </submittedName>
</protein>
<comment type="caution">
    <text evidence="1">The sequence shown here is derived from an EMBL/GenBank/DDBJ whole genome shotgun (WGS) entry which is preliminary data.</text>
</comment>
<reference evidence="2" key="1">
    <citation type="submission" date="2017-08" db="EMBL/GenBank/DDBJ databases">
        <title>A dynamic microbial community with high functional redundancy inhabits the cold, oxic subseafloor aquifer.</title>
        <authorList>
            <person name="Tully B.J."/>
            <person name="Wheat C.G."/>
            <person name="Glazer B.T."/>
            <person name="Huber J.A."/>
        </authorList>
    </citation>
    <scope>NUCLEOTIDE SEQUENCE [LARGE SCALE GENOMIC DNA]</scope>
</reference>
<accession>A0A2A4X5K1</accession>
<evidence type="ECO:0000313" key="2">
    <source>
        <dbReference type="Proteomes" id="UP000218775"/>
    </source>
</evidence>
<organism evidence="1 2">
    <name type="scientific">Aerophobetes bacterium</name>
    <dbReference type="NCBI Taxonomy" id="2030807"/>
    <lineage>
        <taxon>Bacteria</taxon>
        <taxon>Candidatus Aerophobota</taxon>
    </lineage>
</organism>
<evidence type="ECO:0000313" key="1">
    <source>
        <dbReference type="EMBL" id="PCI77794.1"/>
    </source>
</evidence>
<dbReference type="EMBL" id="NVUK01000013">
    <property type="protein sequence ID" value="PCI77794.1"/>
    <property type="molecule type" value="Genomic_DNA"/>
</dbReference>
<proteinExistence type="predicted"/>
<sequence>MSQPIDHQKAMGMFNDALNEMKSSLTKLGDMRLKGSKKDLEKTMHSMYEELEESIQHFDKTNSQDHFRQAIYKLEVVKPAFILNYNELLD</sequence>